<feature type="signal peptide" evidence="1">
    <location>
        <begin position="1"/>
        <end position="23"/>
    </location>
</feature>
<dbReference type="InterPro" id="IPR052755">
    <property type="entry name" value="Lysozyme_Inhibitor_LprI"/>
</dbReference>
<feature type="chain" id="PRO_5015917311" description="Lysozyme inhibitor LprI N-terminal domain-containing protein" evidence="1">
    <location>
        <begin position="24"/>
        <end position="330"/>
    </location>
</feature>
<evidence type="ECO:0000313" key="2">
    <source>
        <dbReference type="EMBL" id="AWK14506.1"/>
    </source>
</evidence>
<evidence type="ECO:0000313" key="3">
    <source>
        <dbReference type="Proteomes" id="UP000261875"/>
    </source>
</evidence>
<evidence type="ECO:0008006" key="4">
    <source>
        <dbReference type="Google" id="ProtNLM"/>
    </source>
</evidence>
<dbReference type="RefSeq" id="WP_072549734.1">
    <property type="nucleotide sequence ID" value="NZ_CP021659.1"/>
</dbReference>
<evidence type="ECO:0000256" key="1">
    <source>
        <dbReference type="SAM" id="SignalP"/>
    </source>
</evidence>
<sequence>MKIVYFHLVCWLFYGLISYSALAMPCQSVSTPVEYTICNNDNLRWLNDVLYDIYQKVLVNKNTQEVYQQHLDWLKVRNSCTTDGCIERAYYQGIALLSDVDDKFDWAGNWWNLTATNGSGGNIQINEVSQWTACMNSNIWAGINHGSYRAEIRKTAGLGIVNHIADTSDCQLLLIPLKNASIEVYSNADWGCQLSMPKDVFIDGHYTHADKDPRSEATLFSLGIFTEEYLDKLFKQLVSDYYSRFVKTANVYVYSNDLDNMGAKVLSLWVRGMANKQAAIIMYTPGGKIWAACVEPDRLGELKVNYWSNVSTDKNKMPKTLTVWQQNFID</sequence>
<name>A0A2U8I5S1_9GAMM</name>
<dbReference type="Proteomes" id="UP000261875">
    <property type="component" value="Chromosome"/>
</dbReference>
<dbReference type="KEGG" id="fsm:CCS41_08510"/>
<protein>
    <recommendedName>
        <fullName evidence="4">Lysozyme inhibitor LprI N-terminal domain-containing protein</fullName>
    </recommendedName>
</protein>
<dbReference type="STRING" id="1878942.GCA_900128755_00870"/>
<dbReference type="EMBL" id="CP021659">
    <property type="protein sequence ID" value="AWK14506.1"/>
    <property type="molecule type" value="Genomic_DNA"/>
</dbReference>
<dbReference type="PANTHER" id="PTHR37549:SF1">
    <property type="entry name" value="LIPOPROTEIN LPRI"/>
    <property type="match status" value="1"/>
</dbReference>
<accession>A0A2U8I5S1</accession>
<reference evidence="2 3" key="1">
    <citation type="submission" date="2017-05" db="EMBL/GenBank/DDBJ databases">
        <title>Genome sequence of Candidatus Fukatsuia symbiotica and Candidatus Hamiltonella defensa from Acyrthosiphon pisum strain 5D.</title>
        <authorList>
            <person name="Patel V.A."/>
            <person name="Chevignon G."/>
            <person name="Russell J.A."/>
            <person name="Oliver K.M."/>
        </authorList>
    </citation>
    <scope>NUCLEOTIDE SEQUENCE [LARGE SCALE GENOMIC DNA]</scope>
    <source>
        <strain evidence="2 3">5D</strain>
    </source>
</reference>
<dbReference type="GO" id="GO:0005576">
    <property type="term" value="C:extracellular region"/>
    <property type="evidence" value="ECO:0007669"/>
    <property type="project" value="TreeGrafter"/>
</dbReference>
<organism evidence="2 3">
    <name type="scientific">Candidatus Fukatsuia symbiotica</name>
    <dbReference type="NCBI Taxonomy" id="1878942"/>
    <lineage>
        <taxon>Bacteria</taxon>
        <taxon>Pseudomonadati</taxon>
        <taxon>Pseudomonadota</taxon>
        <taxon>Gammaproteobacteria</taxon>
        <taxon>Enterobacterales</taxon>
        <taxon>Yersiniaceae</taxon>
        <taxon>Candidatus Fukatsuia</taxon>
    </lineage>
</organism>
<gene>
    <name evidence="2" type="ORF">CCS41_08510</name>
</gene>
<dbReference type="AlphaFoldDB" id="A0A2U8I5S1"/>
<keyword evidence="1" id="KW-0732">Signal</keyword>
<keyword evidence="3" id="KW-1185">Reference proteome</keyword>
<proteinExistence type="predicted"/>
<dbReference type="OrthoDB" id="6608320at2"/>
<dbReference type="PANTHER" id="PTHR37549">
    <property type="entry name" value="LIPOPROTEIN LPRI"/>
    <property type="match status" value="1"/>
</dbReference>